<sequence length="110" mass="12646">MSDEAFKLSVFAVLSVLILGLCSQQKECNSCVQFRSDSASQDTAMQYAFWRKPANSIQFDCKHAVDNTYYVLKQERKAMTMRTMATDSKTANQKTASINEQQFVQMRRRL</sequence>
<keyword evidence="1" id="KW-0732">Signal</keyword>
<reference evidence="2 3" key="1">
    <citation type="submission" date="2014-11" db="EMBL/GenBank/DDBJ databases">
        <title>Genetic blueprint of the zoonotic pathogen Toxocara canis.</title>
        <authorList>
            <person name="Zhu X.-Q."/>
            <person name="Korhonen P.K."/>
            <person name="Cai H."/>
            <person name="Young N.D."/>
            <person name="Nejsum P."/>
            <person name="von Samson-Himmelstjerna G."/>
            <person name="Boag P.R."/>
            <person name="Tan P."/>
            <person name="Li Q."/>
            <person name="Min J."/>
            <person name="Yang Y."/>
            <person name="Wang X."/>
            <person name="Fang X."/>
            <person name="Hall R.S."/>
            <person name="Hofmann A."/>
            <person name="Sternberg P.W."/>
            <person name="Jex A.R."/>
            <person name="Gasser R.B."/>
        </authorList>
    </citation>
    <scope>NUCLEOTIDE SEQUENCE [LARGE SCALE GENOMIC DNA]</scope>
    <source>
        <strain evidence="2">PN_DK_2014</strain>
    </source>
</reference>
<evidence type="ECO:0000313" key="2">
    <source>
        <dbReference type="EMBL" id="KHN81803.1"/>
    </source>
</evidence>
<proteinExistence type="predicted"/>
<feature type="signal peptide" evidence="1">
    <location>
        <begin position="1"/>
        <end position="24"/>
    </location>
</feature>
<evidence type="ECO:0000313" key="3">
    <source>
        <dbReference type="Proteomes" id="UP000031036"/>
    </source>
</evidence>
<organism evidence="2 3">
    <name type="scientific">Toxocara canis</name>
    <name type="common">Canine roundworm</name>
    <dbReference type="NCBI Taxonomy" id="6265"/>
    <lineage>
        <taxon>Eukaryota</taxon>
        <taxon>Metazoa</taxon>
        <taxon>Ecdysozoa</taxon>
        <taxon>Nematoda</taxon>
        <taxon>Chromadorea</taxon>
        <taxon>Rhabditida</taxon>
        <taxon>Spirurina</taxon>
        <taxon>Ascaridomorpha</taxon>
        <taxon>Ascaridoidea</taxon>
        <taxon>Toxocaridae</taxon>
        <taxon>Toxocara</taxon>
    </lineage>
</organism>
<accession>A0A0B2VJQ5</accession>
<dbReference type="AlphaFoldDB" id="A0A0B2VJQ5"/>
<dbReference type="EMBL" id="JPKZ01001455">
    <property type="protein sequence ID" value="KHN81803.1"/>
    <property type="molecule type" value="Genomic_DNA"/>
</dbReference>
<gene>
    <name evidence="2" type="ORF">Tcan_06826</name>
</gene>
<feature type="chain" id="PRO_5002078349" evidence="1">
    <location>
        <begin position="25"/>
        <end position="110"/>
    </location>
</feature>
<keyword evidence="3" id="KW-1185">Reference proteome</keyword>
<dbReference type="Proteomes" id="UP000031036">
    <property type="component" value="Unassembled WGS sequence"/>
</dbReference>
<protein>
    <submittedName>
        <fullName evidence="2">Uncharacterized protein</fullName>
    </submittedName>
</protein>
<comment type="caution">
    <text evidence="2">The sequence shown here is derived from an EMBL/GenBank/DDBJ whole genome shotgun (WGS) entry which is preliminary data.</text>
</comment>
<evidence type="ECO:0000256" key="1">
    <source>
        <dbReference type="SAM" id="SignalP"/>
    </source>
</evidence>
<name>A0A0B2VJQ5_TOXCA</name>